<protein>
    <recommendedName>
        <fullName evidence="4">DUF5683 domain-containing protein</fullName>
    </recommendedName>
</protein>
<reference evidence="2 3" key="1">
    <citation type="submission" date="2016-11" db="EMBL/GenBank/DDBJ databases">
        <title>Study of marine rhodopsin-containing bacteria.</title>
        <authorList>
            <person name="Yoshizawa S."/>
            <person name="Kumagai Y."/>
            <person name="Kogure K."/>
        </authorList>
    </citation>
    <scope>NUCLEOTIDE SEQUENCE [LARGE SCALE GENOMIC DNA]</scope>
    <source>
        <strain evidence="2 3">SG-29</strain>
    </source>
</reference>
<keyword evidence="3" id="KW-1185">Reference proteome</keyword>
<sequence>MRCLLLALSLLLASGAAAQSPKEPVRAQLYSFMAPGGGQFYAGETVKGAVLLAGAVVGLAVAATEIDDLTRNVPDRGYYTTHGTRFGVGLGTAGVLWLYGIIDAPNAARRANRRSQLTVLPRPDGGATVALRVGL</sequence>
<feature type="signal peptide" evidence="1">
    <location>
        <begin position="1"/>
        <end position="18"/>
    </location>
</feature>
<dbReference type="Proteomes" id="UP000216446">
    <property type="component" value="Unassembled WGS sequence"/>
</dbReference>
<evidence type="ECO:0000313" key="2">
    <source>
        <dbReference type="EMBL" id="OZC04363.1"/>
    </source>
</evidence>
<dbReference type="RefSeq" id="WP_094550750.1">
    <property type="nucleotide sequence ID" value="NZ_MQWB01000001.1"/>
</dbReference>
<keyword evidence="1" id="KW-0732">Signal</keyword>
<organism evidence="2 3">
    <name type="scientific">Rubricoccus marinus</name>
    <dbReference type="NCBI Taxonomy" id="716817"/>
    <lineage>
        <taxon>Bacteria</taxon>
        <taxon>Pseudomonadati</taxon>
        <taxon>Rhodothermota</taxon>
        <taxon>Rhodothermia</taxon>
        <taxon>Rhodothermales</taxon>
        <taxon>Rubricoccaceae</taxon>
        <taxon>Rubricoccus</taxon>
    </lineage>
</organism>
<evidence type="ECO:0000313" key="3">
    <source>
        <dbReference type="Proteomes" id="UP000216446"/>
    </source>
</evidence>
<dbReference type="InParanoid" id="A0A259U2U2"/>
<proteinExistence type="predicted"/>
<evidence type="ECO:0008006" key="4">
    <source>
        <dbReference type="Google" id="ProtNLM"/>
    </source>
</evidence>
<evidence type="ECO:0000256" key="1">
    <source>
        <dbReference type="SAM" id="SignalP"/>
    </source>
</evidence>
<accession>A0A259U2U2</accession>
<dbReference type="AlphaFoldDB" id="A0A259U2U2"/>
<comment type="caution">
    <text evidence="2">The sequence shown here is derived from an EMBL/GenBank/DDBJ whole genome shotgun (WGS) entry which is preliminary data.</text>
</comment>
<name>A0A259U2U2_9BACT</name>
<dbReference type="EMBL" id="MQWB01000001">
    <property type="protein sequence ID" value="OZC04363.1"/>
    <property type="molecule type" value="Genomic_DNA"/>
</dbReference>
<feature type="chain" id="PRO_5012762810" description="DUF5683 domain-containing protein" evidence="1">
    <location>
        <begin position="19"/>
        <end position="135"/>
    </location>
</feature>
<gene>
    <name evidence="2" type="ORF">BSZ36_16080</name>
</gene>